<evidence type="ECO:0000313" key="3">
    <source>
        <dbReference type="Proteomes" id="UP000515317"/>
    </source>
</evidence>
<dbReference type="KEGG" id="tso:IZ6_27360"/>
<dbReference type="GO" id="GO:0005886">
    <property type="term" value="C:plasma membrane"/>
    <property type="evidence" value="ECO:0007669"/>
    <property type="project" value="TreeGrafter"/>
</dbReference>
<organism evidence="2 3">
    <name type="scientific">Terrihabitans soli</name>
    <dbReference type="NCBI Taxonomy" id="708113"/>
    <lineage>
        <taxon>Bacteria</taxon>
        <taxon>Pseudomonadati</taxon>
        <taxon>Pseudomonadota</taxon>
        <taxon>Alphaproteobacteria</taxon>
        <taxon>Hyphomicrobiales</taxon>
        <taxon>Terrihabitans</taxon>
    </lineage>
</organism>
<sequence length="138" mass="15429">MDWKYLFTSRDGRINRQPFWIGLIVLIVVSIILQFILVGIVGPLITFIVTLPIFYAAFAISLKRAHDRDRPDWYVIGYYVLALVIQVALLTSDPLAPSLIVTLLSIPAMIWAIVMLIDLGFLRGTRGANKYGPDPLGA</sequence>
<dbReference type="EMBL" id="AP023361">
    <property type="protein sequence ID" value="BCJ92001.1"/>
    <property type="molecule type" value="Genomic_DNA"/>
</dbReference>
<dbReference type="PANTHER" id="PTHR34980:SF3">
    <property type="entry name" value="BLR8105 PROTEIN"/>
    <property type="match status" value="1"/>
</dbReference>
<dbReference type="AlphaFoldDB" id="A0A6S6QY95"/>
<keyword evidence="1" id="KW-1133">Transmembrane helix</keyword>
<dbReference type="Pfam" id="PF05656">
    <property type="entry name" value="DUF805"/>
    <property type="match status" value="1"/>
</dbReference>
<dbReference type="InterPro" id="IPR008523">
    <property type="entry name" value="DUF805"/>
</dbReference>
<feature type="transmembrane region" description="Helical" evidence="1">
    <location>
        <begin position="20"/>
        <end position="38"/>
    </location>
</feature>
<proteinExistence type="predicted"/>
<dbReference type="Proteomes" id="UP000515317">
    <property type="component" value="Chromosome"/>
</dbReference>
<dbReference type="RefSeq" id="WP_222875609.1">
    <property type="nucleotide sequence ID" value="NZ_AP023361.1"/>
</dbReference>
<feature type="transmembrane region" description="Helical" evidence="1">
    <location>
        <begin position="74"/>
        <end position="92"/>
    </location>
</feature>
<accession>A0A6S6QY95</accession>
<keyword evidence="1" id="KW-0812">Transmembrane</keyword>
<evidence type="ECO:0000256" key="1">
    <source>
        <dbReference type="SAM" id="Phobius"/>
    </source>
</evidence>
<protein>
    <submittedName>
        <fullName evidence="2">DUF805 domain-containing protein</fullName>
    </submittedName>
</protein>
<evidence type="ECO:0000313" key="2">
    <source>
        <dbReference type="EMBL" id="BCJ92001.1"/>
    </source>
</evidence>
<feature type="transmembrane region" description="Helical" evidence="1">
    <location>
        <begin position="44"/>
        <end position="62"/>
    </location>
</feature>
<reference evidence="2 3" key="1">
    <citation type="submission" date="2020-08" db="EMBL/GenBank/DDBJ databases">
        <title>Genome sequence of Rhizobiales bacterium strain IZ6.</title>
        <authorList>
            <person name="Nakai R."/>
            <person name="Naganuma T."/>
        </authorList>
    </citation>
    <scope>NUCLEOTIDE SEQUENCE [LARGE SCALE GENOMIC DNA]</scope>
    <source>
        <strain evidence="2 3">IZ6</strain>
    </source>
</reference>
<keyword evidence="3" id="KW-1185">Reference proteome</keyword>
<dbReference type="PANTHER" id="PTHR34980">
    <property type="entry name" value="INNER MEMBRANE PROTEIN-RELATED-RELATED"/>
    <property type="match status" value="1"/>
</dbReference>
<feature type="transmembrane region" description="Helical" evidence="1">
    <location>
        <begin position="98"/>
        <end position="121"/>
    </location>
</feature>
<name>A0A6S6QY95_9HYPH</name>
<keyword evidence="1" id="KW-0472">Membrane</keyword>
<gene>
    <name evidence="2" type="ORF">IZ6_27360</name>
</gene>